<evidence type="ECO:0000313" key="3">
    <source>
        <dbReference type="Proteomes" id="UP000010552"/>
    </source>
</evidence>
<evidence type="ECO:0000256" key="1">
    <source>
        <dbReference type="SAM" id="MobiDB-lite"/>
    </source>
</evidence>
<feature type="compositionally biased region" description="Basic and acidic residues" evidence="1">
    <location>
        <begin position="30"/>
        <end position="40"/>
    </location>
</feature>
<evidence type="ECO:0000313" key="2">
    <source>
        <dbReference type="EMBL" id="ELK03372.1"/>
    </source>
</evidence>
<sequence length="76" mass="8318">MENENSPLYSDSLVLDEVRKSLIVTSRSHCRGDSSPKAEVDLPSPSPSGIHCEASKSKPRAWAARMQLLPPTAKEQ</sequence>
<keyword evidence="3" id="KW-1185">Reference proteome</keyword>
<feature type="region of interest" description="Disordered" evidence="1">
    <location>
        <begin position="27"/>
        <end position="55"/>
    </location>
</feature>
<name>L5JWH5_PTEAL</name>
<protein>
    <submittedName>
        <fullName evidence="2">Uncharacterized protein</fullName>
    </submittedName>
</protein>
<accession>L5JWH5</accession>
<dbReference type="AlphaFoldDB" id="L5JWH5"/>
<proteinExistence type="predicted"/>
<dbReference type="InParanoid" id="L5JWH5"/>
<organism evidence="2 3">
    <name type="scientific">Pteropus alecto</name>
    <name type="common">Black flying fox</name>
    <dbReference type="NCBI Taxonomy" id="9402"/>
    <lineage>
        <taxon>Eukaryota</taxon>
        <taxon>Metazoa</taxon>
        <taxon>Chordata</taxon>
        <taxon>Craniata</taxon>
        <taxon>Vertebrata</taxon>
        <taxon>Euteleostomi</taxon>
        <taxon>Mammalia</taxon>
        <taxon>Eutheria</taxon>
        <taxon>Laurasiatheria</taxon>
        <taxon>Chiroptera</taxon>
        <taxon>Yinpterochiroptera</taxon>
        <taxon>Pteropodoidea</taxon>
        <taxon>Pteropodidae</taxon>
        <taxon>Pteropodinae</taxon>
        <taxon>Pteropus</taxon>
    </lineage>
</organism>
<dbReference type="Proteomes" id="UP000010552">
    <property type="component" value="Unassembled WGS sequence"/>
</dbReference>
<dbReference type="EMBL" id="KB031109">
    <property type="protein sequence ID" value="ELK03372.1"/>
    <property type="molecule type" value="Genomic_DNA"/>
</dbReference>
<reference evidence="3" key="1">
    <citation type="journal article" date="2013" name="Science">
        <title>Comparative analysis of bat genomes provides insight into the evolution of flight and immunity.</title>
        <authorList>
            <person name="Zhang G."/>
            <person name="Cowled C."/>
            <person name="Shi Z."/>
            <person name="Huang Z."/>
            <person name="Bishop-Lilly K.A."/>
            <person name="Fang X."/>
            <person name="Wynne J.W."/>
            <person name="Xiong Z."/>
            <person name="Baker M.L."/>
            <person name="Zhao W."/>
            <person name="Tachedjian M."/>
            <person name="Zhu Y."/>
            <person name="Zhou P."/>
            <person name="Jiang X."/>
            <person name="Ng J."/>
            <person name="Yang L."/>
            <person name="Wu L."/>
            <person name="Xiao J."/>
            <person name="Feng Y."/>
            <person name="Chen Y."/>
            <person name="Sun X."/>
            <person name="Zhang Y."/>
            <person name="Marsh G.A."/>
            <person name="Crameri G."/>
            <person name="Broder C.C."/>
            <person name="Frey K.G."/>
            <person name="Wang L.F."/>
            <person name="Wang J."/>
        </authorList>
    </citation>
    <scope>NUCLEOTIDE SEQUENCE [LARGE SCALE GENOMIC DNA]</scope>
</reference>
<gene>
    <name evidence="2" type="ORF">PAL_GLEAN10007007</name>
</gene>